<evidence type="ECO:0008006" key="7">
    <source>
        <dbReference type="Google" id="ProtNLM"/>
    </source>
</evidence>
<dbReference type="Pfam" id="PF02862">
    <property type="entry name" value="DDHD"/>
    <property type="match status" value="1"/>
</dbReference>
<dbReference type="Proteomes" id="UP000794436">
    <property type="component" value="Unassembled WGS sequence"/>
</dbReference>
<dbReference type="InterPro" id="IPR011993">
    <property type="entry name" value="PH-like_dom_sf"/>
</dbReference>
<dbReference type="GO" id="GO:0035091">
    <property type="term" value="F:phosphatidylinositol binding"/>
    <property type="evidence" value="ECO:0007669"/>
    <property type="project" value="InterPro"/>
</dbReference>
<dbReference type="PANTHER" id="PTHR23509">
    <property type="entry name" value="PA-PL1 PHOSPHOLIPASE FAMILY"/>
    <property type="match status" value="1"/>
</dbReference>
<dbReference type="GO" id="GO:0005737">
    <property type="term" value="C:cytoplasm"/>
    <property type="evidence" value="ECO:0007669"/>
    <property type="project" value="TreeGrafter"/>
</dbReference>
<evidence type="ECO:0000313" key="6">
    <source>
        <dbReference type="Proteomes" id="UP000794436"/>
    </source>
</evidence>
<evidence type="ECO:0000259" key="4">
    <source>
        <dbReference type="PROSITE" id="PS51043"/>
    </source>
</evidence>
<reference evidence="5" key="1">
    <citation type="submission" date="2019-03" db="EMBL/GenBank/DDBJ databases">
        <title>Long read genome sequence of the mycoparasitic Pythium oligandrum ATCC 38472 isolated from sugarbeet rhizosphere.</title>
        <authorList>
            <person name="Gaulin E."/>
        </authorList>
    </citation>
    <scope>NUCLEOTIDE SEQUENCE</scope>
    <source>
        <strain evidence="5">ATCC 38472_TT</strain>
    </source>
</reference>
<name>A0A8K1CDM3_PYTOL</name>
<protein>
    <recommendedName>
        <fullName evidence="7">Phospholipase</fullName>
    </recommendedName>
</protein>
<feature type="domain" description="PX" evidence="3">
    <location>
        <begin position="904"/>
        <end position="1017"/>
    </location>
</feature>
<dbReference type="GO" id="GO:0046872">
    <property type="term" value="F:metal ion binding"/>
    <property type="evidence" value="ECO:0007669"/>
    <property type="project" value="InterPro"/>
</dbReference>
<dbReference type="InterPro" id="IPR058055">
    <property type="entry name" value="PA-PLA1"/>
</dbReference>
<evidence type="ECO:0000259" key="2">
    <source>
        <dbReference type="PROSITE" id="PS50003"/>
    </source>
</evidence>
<dbReference type="InterPro" id="IPR057634">
    <property type="entry name" value="PAH_ZNF598/HEL2"/>
</dbReference>
<dbReference type="SMART" id="SM01127">
    <property type="entry name" value="DDHD"/>
    <property type="match status" value="1"/>
</dbReference>
<dbReference type="SMART" id="SM00233">
    <property type="entry name" value="PH"/>
    <property type="match status" value="2"/>
</dbReference>
<dbReference type="SUPFAM" id="SSF64268">
    <property type="entry name" value="PX domain"/>
    <property type="match status" value="1"/>
</dbReference>
<dbReference type="InterPro" id="IPR036871">
    <property type="entry name" value="PX_dom_sf"/>
</dbReference>
<dbReference type="GO" id="GO:0004620">
    <property type="term" value="F:phospholipase activity"/>
    <property type="evidence" value="ECO:0007669"/>
    <property type="project" value="TreeGrafter"/>
</dbReference>
<dbReference type="Pfam" id="PF23202">
    <property type="entry name" value="PAH_ZNF598"/>
    <property type="match status" value="1"/>
</dbReference>
<dbReference type="InterPro" id="IPR001849">
    <property type="entry name" value="PH_domain"/>
</dbReference>
<dbReference type="CDD" id="cd06093">
    <property type="entry name" value="PX_domain"/>
    <property type="match status" value="1"/>
</dbReference>
<proteinExistence type="predicted"/>
<dbReference type="SUPFAM" id="SSF50729">
    <property type="entry name" value="PH domain-like"/>
    <property type="match status" value="2"/>
</dbReference>
<feature type="domain" description="DDHD" evidence="4">
    <location>
        <begin position="465"/>
        <end position="612"/>
    </location>
</feature>
<dbReference type="Pfam" id="PF00787">
    <property type="entry name" value="PX"/>
    <property type="match status" value="1"/>
</dbReference>
<dbReference type="EMBL" id="SPLM01000108">
    <property type="protein sequence ID" value="TMW60860.1"/>
    <property type="molecule type" value="Genomic_DNA"/>
</dbReference>
<evidence type="ECO:0000313" key="5">
    <source>
        <dbReference type="EMBL" id="TMW60860.1"/>
    </source>
</evidence>
<dbReference type="InterPro" id="IPR004177">
    <property type="entry name" value="DDHD_dom"/>
</dbReference>
<dbReference type="InterPro" id="IPR001683">
    <property type="entry name" value="PX_dom"/>
</dbReference>
<keyword evidence="1" id="KW-0175">Coiled coil</keyword>
<dbReference type="PROSITE" id="PS50003">
    <property type="entry name" value="PH_DOMAIN"/>
    <property type="match status" value="1"/>
</dbReference>
<feature type="domain" description="PH" evidence="2">
    <location>
        <begin position="779"/>
        <end position="873"/>
    </location>
</feature>
<accession>A0A8K1CDM3</accession>
<dbReference type="PANTHER" id="PTHR23509:SF10">
    <property type="entry name" value="LD21067P"/>
    <property type="match status" value="1"/>
</dbReference>
<gene>
    <name evidence="5" type="ORF">Poli38472_000902</name>
</gene>
<dbReference type="OrthoDB" id="69269at2759"/>
<dbReference type="PROSITE" id="PS51043">
    <property type="entry name" value="DDHD"/>
    <property type="match status" value="1"/>
</dbReference>
<dbReference type="Gene3D" id="2.30.29.30">
    <property type="entry name" value="Pleckstrin-homology domain (PH domain)/Phosphotyrosine-binding domain (PTB)"/>
    <property type="match status" value="1"/>
</dbReference>
<keyword evidence="6" id="KW-1185">Reference proteome</keyword>
<dbReference type="Gene3D" id="3.30.1520.10">
    <property type="entry name" value="Phox-like domain"/>
    <property type="match status" value="1"/>
</dbReference>
<dbReference type="AlphaFoldDB" id="A0A8K1CDM3"/>
<evidence type="ECO:0000256" key="1">
    <source>
        <dbReference type="SAM" id="Coils"/>
    </source>
</evidence>
<feature type="coiled-coil region" evidence="1">
    <location>
        <begin position="29"/>
        <end position="56"/>
    </location>
</feature>
<sequence length="1030" mass="118073">MTELSVQTSTDFASMEEIPTKAFFPGDYILRYKGQVRELIQRMEHLMEEVENFEMEGEKSIEWHGLKLSTLSRDTVWHNLTALQDCGAAVEETIELFKQKIRESVGMVATNPAHFNMDLPVSPISATSEYSSDSVESDDMDLPEGFQDVEPVTSKKVARALNDEVIHRVKVVFGDNEQEFENFKNHALLFGTGKESAYAFYNYLTRLMTDEEITSIIPDFARLLPQATLRIPLLREHHIHISGKKYHLDERNKSWSNIHRARDESLDIPASEIESCDSEDDNIDELPETLRLSTINHLMFIIHGIGQHIDFQEGEFRSWDGQSGLEGGNHAFRDLYRTMLDTMFRDIPVALETQSIEWHEDLHEPTGVDNVFDLISPEGAAGIRDFTKETLMDVLYYLSPRYGQLIIDTVTQQLNQKYRVFMEEHPKWNGKVSIFAHSLGSVISYDILTHKAGEKARNGVRFPGLDFQVENFFAVGSPVPIMVLARGDLKLEDGHFNGGIKKPMCNRYFNIFHPIDPIAYRIEPLIKPDMHDRQPVQLISAHSVRNVGFAKIQEMLASITGPIHGFAYRMDYVMKRRKREQGMMELAYATASHSSYWMSEDVVLFTLMQICKPVVEKLHRYTSAMRPLPTLMRNIVELTPHTKVVLSSNVQIRDRCTGFYYERIAFMSKDRLYIIPRLQEATCKRKWFIPLSAQSKATYGDDSFTLKIMLNSPGSATPSAIYVLKAPSTPVRDEWLNSINQAIIKISGGQSNGHTARRPRRAARHLIELHADQCIDYFSAIRTGFLQEKSPKGWYENWNNRWLVLQDDKVSCFENSPRLDFIGQFKLRQTTVLSYEASYLIRIVSRTGTAVEMRVRDQAAFDTWLDTLAKVKGTQVIRHKDLIENSPSAVLLVHDKDGGGQGAWLQTKIESYDLLVDDKGNQYANFAIQVNSSTLGNSIVYRRYSEFGKLHRQLRKMFPHEQIPAFPSTRMWNKFDPAYLKQKTVLLRGYLREICKRCANTRGQELLMEFLELSPPNLMVNSAEYGGGME</sequence>
<dbReference type="SMART" id="SM00312">
    <property type="entry name" value="PX"/>
    <property type="match status" value="1"/>
</dbReference>
<organism evidence="5 6">
    <name type="scientific">Pythium oligandrum</name>
    <name type="common">Mycoparasitic fungus</name>
    <dbReference type="NCBI Taxonomy" id="41045"/>
    <lineage>
        <taxon>Eukaryota</taxon>
        <taxon>Sar</taxon>
        <taxon>Stramenopiles</taxon>
        <taxon>Oomycota</taxon>
        <taxon>Peronosporomycetes</taxon>
        <taxon>Pythiales</taxon>
        <taxon>Pythiaceae</taxon>
        <taxon>Pythium</taxon>
    </lineage>
</organism>
<dbReference type="PROSITE" id="PS50195">
    <property type="entry name" value="PX"/>
    <property type="match status" value="1"/>
</dbReference>
<evidence type="ECO:0000259" key="3">
    <source>
        <dbReference type="PROSITE" id="PS50195"/>
    </source>
</evidence>
<comment type="caution">
    <text evidence="5">The sequence shown here is derived from an EMBL/GenBank/DDBJ whole genome shotgun (WGS) entry which is preliminary data.</text>
</comment>